<feature type="region of interest" description="Disordered" evidence="6">
    <location>
        <begin position="500"/>
        <end position="519"/>
    </location>
</feature>
<dbReference type="PANTHER" id="PTHR19325">
    <property type="entry name" value="COMPLEMENT COMPONENT-RELATED SUSHI DOMAIN-CONTAINING"/>
    <property type="match status" value="1"/>
</dbReference>
<dbReference type="PROSITE" id="PS50923">
    <property type="entry name" value="SUSHI"/>
    <property type="match status" value="4"/>
</dbReference>
<evidence type="ECO:0000256" key="8">
    <source>
        <dbReference type="SAM" id="SignalP"/>
    </source>
</evidence>
<keyword evidence="4" id="KW-0325">Glycoprotein</keyword>
<dbReference type="CDD" id="cd00033">
    <property type="entry name" value="CCP"/>
    <property type="match status" value="4"/>
</dbReference>
<evidence type="ECO:0000259" key="9">
    <source>
        <dbReference type="PROSITE" id="PS50923"/>
    </source>
</evidence>
<dbReference type="Proteomes" id="UP000695000">
    <property type="component" value="Unplaced"/>
</dbReference>
<gene>
    <name evidence="11" type="primary">LOC108568384</name>
</gene>
<evidence type="ECO:0000256" key="1">
    <source>
        <dbReference type="ARBA" id="ARBA00022659"/>
    </source>
</evidence>
<feature type="chain" id="PRO_5047161354" evidence="8">
    <location>
        <begin position="20"/>
        <end position="610"/>
    </location>
</feature>
<evidence type="ECO:0000256" key="6">
    <source>
        <dbReference type="SAM" id="MobiDB-lite"/>
    </source>
</evidence>
<dbReference type="InterPro" id="IPR050350">
    <property type="entry name" value="Compl-Cell_Adhes-Reg"/>
</dbReference>
<evidence type="ECO:0000313" key="10">
    <source>
        <dbReference type="Proteomes" id="UP000695000"/>
    </source>
</evidence>
<reference evidence="11" key="1">
    <citation type="submission" date="2025-08" db="UniProtKB">
        <authorList>
            <consortium name="RefSeq"/>
        </authorList>
    </citation>
    <scope>IDENTIFICATION</scope>
    <source>
        <tissue evidence="11">Whole Larva</tissue>
    </source>
</reference>
<sequence length="610" mass="67285">MIPLFSCLVLCYFAQFSTANDLDLNNNIIPKCPDFSFIQNGRVNQLSSAPLGFEVVCNENHELVGQSKVFCRDGKWDYSRKPKCMRKCNEPPRIMYGHVVEIDSDSDSKGFYKPGTVATYDCYDGYLLSPPKGQYQVCEMGYWLGTNFSCVYEERVRNCKQLKEIKNGYYEHPKIEYLDDFAVGQSVKYVCNSGYIMKGNNTQKCEPDGNWSPRTPPICVANDESQMRCPKPPTYPHSVTKDLSSFQNIAAPLSGTEIEVFCISKYRNTNSPCQASRMKCIAGQWKGIPPNCEPVSGCPCPPKVYFGSPFLLTPSELDMKICNYPMRSQISYICLPGYELEGESILTCSADGCWGPSEAPVCKLKQRYYYREFEANGGEPIVFSLATGAGVLLLLVVACLIIVCRKRKPLSRSVAIPPPVPRPDLADHASLLHPPDRLALIAFADGMQVGQSGLPTYEEATRDRNLGIPNSRIHRPPWPSLVGRRSRNSPNPENMLFTRQGSFASHSASTRSGGDPMGSTDTMAVSENSTTVTLDTASSHSGSQPASCRAHCGSLASFDTNSVLNTEGVPLLEESELEEIQCGDTVSLAMENRSMCDNTSYKLSTASDLA</sequence>
<evidence type="ECO:0000256" key="7">
    <source>
        <dbReference type="SAM" id="Phobius"/>
    </source>
</evidence>
<evidence type="ECO:0000313" key="11">
    <source>
        <dbReference type="RefSeq" id="XP_017784935.1"/>
    </source>
</evidence>
<dbReference type="SUPFAM" id="SSF57535">
    <property type="entry name" value="Complement control module/SCR domain"/>
    <property type="match status" value="4"/>
</dbReference>
<keyword evidence="7" id="KW-0472">Membrane</keyword>
<evidence type="ECO:0000256" key="3">
    <source>
        <dbReference type="ARBA" id="ARBA00023157"/>
    </source>
</evidence>
<dbReference type="PANTHER" id="PTHR19325:SF574">
    <property type="entry name" value="SUSHI, VON WILLEBRAND FACTOR TYPE A, EGF AND PENTRAXIN DOMAIN-CONTAINING PROTEIN 1"/>
    <property type="match status" value="1"/>
</dbReference>
<evidence type="ECO:0000256" key="5">
    <source>
        <dbReference type="PROSITE-ProRule" id="PRU00302"/>
    </source>
</evidence>
<dbReference type="InterPro" id="IPR000436">
    <property type="entry name" value="Sushi_SCR_CCP_dom"/>
</dbReference>
<feature type="compositionally biased region" description="Polar residues" evidence="6">
    <location>
        <begin position="500"/>
        <end position="512"/>
    </location>
</feature>
<organism evidence="10 11">
    <name type="scientific">Nicrophorus vespilloides</name>
    <name type="common">Boreal carrion beetle</name>
    <dbReference type="NCBI Taxonomy" id="110193"/>
    <lineage>
        <taxon>Eukaryota</taxon>
        <taxon>Metazoa</taxon>
        <taxon>Ecdysozoa</taxon>
        <taxon>Arthropoda</taxon>
        <taxon>Hexapoda</taxon>
        <taxon>Insecta</taxon>
        <taxon>Pterygota</taxon>
        <taxon>Neoptera</taxon>
        <taxon>Endopterygota</taxon>
        <taxon>Coleoptera</taxon>
        <taxon>Polyphaga</taxon>
        <taxon>Staphyliniformia</taxon>
        <taxon>Silphidae</taxon>
        <taxon>Nicrophorinae</taxon>
        <taxon>Nicrophorus</taxon>
    </lineage>
</organism>
<feature type="domain" description="Sushi" evidence="9">
    <location>
        <begin position="86"/>
        <end position="152"/>
    </location>
</feature>
<dbReference type="RefSeq" id="XP_017784935.1">
    <property type="nucleotide sequence ID" value="XM_017929446.1"/>
</dbReference>
<dbReference type="Gene3D" id="2.10.70.10">
    <property type="entry name" value="Complement Module, domain 1"/>
    <property type="match status" value="4"/>
</dbReference>
<protein>
    <submittedName>
        <fullName evidence="11">Sushi domain-containing protein 4-like isoform X1</fullName>
    </submittedName>
</protein>
<keyword evidence="8" id="KW-0732">Signal</keyword>
<keyword evidence="1 5" id="KW-0768">Sushi</keyword>
<keyword evidence="3" id="KW-1015">Disulfide bond</keyword>
<feature type="signal peptide" evidence="8">
    <location>
        <begin position="1"/>
        <end position="19"/>
    </location>
</feature>
<dbReference type="GeneID" id="108568384"/>
<feature type="domain" description="Sushi" evidence="9">
    <location>
        <begin position="157"/>
        <end position="221"/>
    </location>
</feature>
<keyword evidence="2" id="KW-0677">Repeat</keyword>
<comment type="caution">
    <text evidence="5">Lacks conserved residue(s) required for the propagation of feature annotation.</text>
</comment>
<name>A0ABM1NDN5_NICVS</name>
<feature type="domain" description="Sushi" evidence="9">
    <location>
        <begin position="227"/>
        <end position="294"/>
    </location>
</feature>
<keyword evidence="7" id="KW-0812">Transmembrane</keyword>
<evidence type="ECO:0000256" key="2">
    <source>
        <dbReference type="ARBA" id="ARBA00022737"/>
    </source>
</evidence>
<evidence type="ECO:0000256" key="4">
    <source>
        <dbReference type="ARBA" id="ARBA00023180"/>
    </source>
</evidence>
<accession>A0ABM1NDN5</accession>
<dbReference type="SMART" id="SM00032">
    <property type="entry name" value="CCP"/>
    <property type="match status" value="5"/>
</dbReference>
<feature type="domain" description="Sushi" evidence="9">
    <location>
        <begin position="296"/>
        <end position="364"/>
    </location>
</feature>
<dbReference type="InterPro" id="IPR035976">
    <property type="entry name" value="Sushi/SCR/CCP_sf"/>
</dbReference>
<feature type="transmembrane region" description="Helical" evidence="7">
    <location>
        <begin position="381"/>
        <end position="403"/>
    </location>
</feature>
<keyword evidence="7" id="KW-1133">Transmembrane helix</keyword>
<keyword evidence="10" id="KW-1185">Reference proteome</keyword>
<dbReference type="Pfam" id="PF00084">
    <property type="entry name" value="Sushi"/>
    <property type="match status" value="4"/>
</dbReference>
<proteinExistence type="predicted"/>